<feature type="compositionally biased region" description="Low complexity" evidence="1">
    <location>
        <begin position="309"/>
        <end position="327"/>
    </location>
</feature>
<dbReference type="EMBL" id="VOBL01000003">
    <property type="protein sequence ID" value="KAA0978946.1"/>
    <property type="molecule type" value="Genomic_DNA"/>
</dbReference>
<gene>
    <name evidence="5" type="ORF">FQ154_04120</name>
</gene>
<feature type="region of interest" description="Disordered" evidence="1">
    <location>
        <begin position="258"/>
        <end position="337"/>
    </location>
</feature>
<dbReference type="Proteomes" id="UP000323856">
    <property type="component" value="Unassembled WGS sequence"/>
</dbReference>
<feature type="compositionally biased region" description="Polar residues" evidence="1">
    <location>
        <begin position="444"/>
        <end position="469"/>
    </location>
</feature>
<dbReference type="NCBIfam" id="TIGR01167">
    <property type="entry name" value="LPXTG_anchor"/>
    <property type="match status" value="1"/>
</dbReference>
<dbReference type="InterPro" id="IPR007331">
    <property type="entry name" value="Htaa"/>
</dbReference>
<feature type="transmembrane region" description="Helical" evidence="2">
    <location>
        <begin position="705"/>
        <end position="725"/>
    </location>
</feature>
<feature type="chain" id="PRO_5022818425" evidence="3">
    <location>
        <begin position="34"/>
        <end position="734"/>
    </location>
</feature>
<keyword evidence="2" id="KW-0812">Transmembrane</keyword>
<proteinExistence type="predicted"/>
<accession>A0A5B0EJR1</accession>
<evidence type="ECO:0000313" key="6">
    <source>
        <dbReference type="Proteomes" id="UP000323856"/>
    </source>
</evidence>
<evidence type="ECO:0000313" key="5">
    <source>
        <dbReference type="EMBL" id="KAA0978946.1"/>
    </source>
</evidence>
<dbReference type="AlphaFoldDB" id="A0A5B0EJR1"/>
<dbReference type="OrthoDB" id="7210788at2"/>
<evidence type="ECO:0000259" key="4">
    <source>
        <dbReference type="Pfam" id="PF04213"/>
    </source>
</evidence>
<organism evidence="5 6">
    <name type="scientific">Paeniglutamicibacter gangotriensis</name>
    <dbReference type="NCBI Taxonomy" id="254787"/>
    <lineage>
        <taxon>Bacteria</taxon>
        <taxon>Bacillati</taxon>
        <taxon>Actinomycetota</taxon>
        <taxon>Actinomycetes</taxon>
        <taxon>Micrococcales</taxon>
        <taxon>Micrococcaceae</taxon>
        <taxon>Paeniglutamicibacter</taxon>
    </lineage>
</organism>
<feature type="region of interest" description="Disordered" evidence="1">
    <location>
        <begin position="444"/>
        <end position="490"/>
    </location>
</feature>
<protein>
    <submittedName>
        <fullName evidence="5">LPXTG cell wall anchor domain-containing protein</fullName>
    </submittedName>
</protein>
<evidence type="ECO:0000256" key="2">
    <source>
        <dbReference type="SAM" id="Phobius"/>
    </source>
</evidence>
<dbReference type="Pfam" id="PF04213">
    <property type="entry name" value="HtaA"/>
    <property type="match status" value="1"/>
</dbReference>
<sequence>MHHPVRHRLRALFAAAGVIVLSSIGLTALPASAAPVPTISVTQAPDGGGSVTIKGSGFNGDPGIYLGIGPQGLPGFYAGAGSLIDGLTHFIGDGLEAGNSDMGKTVPMINGGFSVTVSLPEKPESGLAIYTSKAHGQGFSDPSQNTVTKVSYAEPTPAADPKLVSTKIPADGGKITISGSGYLAEEPGIYIGVGPATARSFYAAFESGQIDRADVLWVSPSRTAGSGTAPMKADGSFTVTFTIPAGTEDLAVFTSKAHNQGKSDSSLDAKLPVGSVPAPSAEPTEEPTTEPTHEPTKAPTTEPTHEPTKAPTTKPTKAPTKVVTSPKLSTSKVPDKGGKITVTGSGFSTAGPGIYLGMGPAGLPDFYKASEQLVEGTTVYISRTNTEGSTAMGRTARLNADGSFSVTIDVPSPSKTALALYTSKAHGQGVNDSSQNVQLKLAYGQSQTGTAPQTTPGSKPDTDTSATAGPTTQATKPAPSSSASPTTVSKKPVYKEICTTNQISGATLDWGLKSSFRNYIRSGVAKGGWTLGSVSYSGSRFGFTSGSGIFDKTKRTGSVGFPGSIHFTGHEGTLDLKLSKVRIVQSGPSTGTLYANVASSDTNGKKTNRSNVAFATLNLSGLSVSSNSVSVSGAPATLTAAGAAAFAGFYNAGATLDPVSFSFPVGKASGCSSVLLSAGTGIYAGTEIGQASGAGALASTGTESAIVLSVGGVLLLASGASLLMLRRPRFIRSH</sequence>
<evidence type="ECO:0000256" key="3">
    <source>
        <dbReference type="SAM" id="SignalP"/>
    </source>
</evidence>
<evidence type="ECO:0000256" key="1">
    <source>
        <dbReference type="SAM" id="MobiDB-lite"/>
    </source>
</evidence>
<reference evidence="5 6" key="1">
    <citation type="submission" date="2019-07" db="EMBL/GenBank/DDBJ databases">
        <title>Analysis of the biochemical properties, biological activity and biotechnological potential of siderophores and biosurfactants produced by Antarctic psychrotolerant bacteria.</title>
        <authorList>
            <person name="Styczynski M."/>
            <person name="Krucon T."/>
            <person name="Decewicz P."/>
            <person name="Dziewit L."/>
        </authorList>
    </citation>
    <scope>NUCLEOTIDE SEQUENCE [LARGE SCALE GENOMIC DNA]</scope>
    <source>
        <strain evidence="5 6">ANT_H27</strain>
    </source>
</reference>
<keyword evidence="2" id="KW-0472">Membrane</keyword>
<feature type="domain" description="Htaa" evidence="4">
    <location>
        <begin position="506"/>
        <end position="662"/>
    </location>
</feature>
<comment type="caution">
    <text evidence="5">The sequence shown here is derived from an EMBL/GenBank/DDBJ whole genome shotgun (WGS) entry which is preliminary data.</text>
</comment>
<keyword evidence="2" id="KW-1133">Transmembrane helix</keyword>
<keyword evidence="3" id="KW-0732">Signal</keyword>
<feature type="signal peptide" evidence="3">
    <location>
        <begin position="1"/>
        <end position="33"/>
    </location>
</feature>
<name>A0A5B0EJR1_9MICC</name>
<feature type="compositionally biased region" description="Low complexity" evidence="1">
    <location>
        <begin position="470"/>
        <end position="490"/>
    </location>
</feature>